<sequence>MPTTIAIVSRKGGVGKSTLCSNLAVAARTSTIIDCDDQASLADWGDRRTSKNPSVISVPAKRATATLKKINTRWNFIDTPGTLDANVIEVMQASDFVLVVLRYGQFELDSISTTLSAVKLINRPAAIALNLLHPNTNAKALIESIEEAQLGFPICPVAICNRANFQAAAIEGLGVTEESKDTAAAQEVSGLWSWMKKEIKNASSS</sequence>
<dbReference type="PANTHER" id="PTHR13696:SF96">
    <property type="entry name" value="COBQ_COBB_MIND_PARA NUCLEOTIDE BINDING DOMAIN-CONTAINING PROTEIN"/>
    <property type="match status" value="1"/>
</dbReference>
<dbReference type="Gene3D" id="3.40.50.300">
    <property type="entry name" value="P-loop containing nucleotide triphosphate hydrolases"/>
    <property type="match status" value="1"/>
</dbReference>
<dbReference type="InterPro" id="IPR002586">
    <property type="entry name" value="CobQ/CobB/MinD/ParA_Nub-bd_dom"/>
</dbReference>
<dbReference type="PANTHER" id="PTHR13696">
    <property type="entry name" value="P-LOOP CONTAINING NUCLEOSIDE TRIPHOSPHATE HYDROLASE"/>
    <property type="match status" value="1"/>
</dbReference>
<protein>
    <submittedName>
        <fullName evidence="2">Iron-sulfur cluster carrier protein</fullName>
    </submittedName>
</protein>
<gene>
    <name evidence="2" type="ORF">C1752_10383</name>
</gene>
<dbReference type="AlphaFoldDB" id="A0A2W1JHR1"/>
<accession>A0A2W1JHR1</accession>
<evidence type="ECO:0000259" key="1">
    <source>
        <dbReference type="Pfam" id="PF01656"/>
    </source>
</evidence>
<dbReference type="PIRSF" id="PIRSF009320">
    <property type="entry name" value="Nuc_binding_HP_1000"/>
    <property type="match status" value="1"/>
</dbReference>
<dbReference type="SUPFAM" id="SSF52540">
    <property type="entry name" value="P-loop containing nucleoside triphosphate hydrolases"/>
    <property type="match status" value="1"/>
</dbReference>
<dbReference type="CDD" id="cd02042">
    <property type="entry name" value="ParAB_family"/>
    <property type="match status" value="1"/>
</dbReference>
<dbReference type="InterPro" id="IPR027417">
    <property type="entry name" value="P-loop_NTPase"/>
</dbReference>
<dbReference type="Pfam" id="PF01656">
    <property type="entry name" value="CbiA"/>
    <property type="match status" value="1"/>
</dbReference>
<feature type="domain" description="CobQ/CobB/MinD/ParA nucleotide binding" evidence="1">
    <location>
        <begin position="5"/>
        <end position="173"/>
    </location>
</feature>
<name>A0A2W1JHR1_9CYAN</name>
<dbReference type="Proteomes" id="UP000248857">
    <property type="component" value="Unassembled WGS sequence"/>
</dbReference>
<dbReference type="EMBL" id="PQWO01000031">
    <property type="protein sequence ID" value="PZD70662.1"/>
    <property type="molecule type" value="Genomic_DNA"/>
</dbReference>
<dbReference type="RefSeq" id="WP_110988812.1">
    <property type="nucleotide sequence ID" value="NZ_CAWNWM010000031.1"/>
</dbReference>
<organism evidence="2 3">
    <name type="scientific">Acaryochloris thomasi RCC1774</name>
    <dbReference type="NCBI Taxonomy" id="1764569"/>
    <lineage>
        <taxon>Bacteria</taxon>
        <taxon>Bacillati</taxon>
        <taxon>Cyanobacteriota</taxon>
        <taxon>Cyanophyceae</taxon>
        <taxon>Acaryochloridales</taxon>
        <taxon>Acaryochloridaceae</taxon>
        <taxon>Acaryochloris</taxon>
        <taxon>Acaryochloris thomasi</taxon>
    </lineage>
</organism>
<dbReference type="InterPro" id="IPR050678">
    <property type="entry name" value="DNA_Partitioning_ATPase"/>
</dbReference>
<proteinExistence type="predicted"/>
<evidence type="ECO:0000313" key="3">
    <source>
        <dbReference type="Proteomes" id="UP000248857"/>
    </source>
</evidence>
<reference evidence="2 3" key="1">
    <citation type="journal article" date="2018" name="Sci. Rep.">
        <title>A novel species of the marine cyanobacterium Acaryochloris with a unique pigment content and lifestyle.</title>
        <authorList>
            <person name="Partensky F."/>
            <person name="Six C."/>
            <person name="Ratin M."/>
            <person name="Garczarek L."/>
            <person name="Vaulot D."/>
            <person name="Probert I."/>
            <person name="Calteau A."/>
            <person name="Gourvil P."/>
            <person name="Marie D."/>
            <person name="Grebert T."/>
            <person name="Bouchier C."/>
            <person name="Le Panse S."/>
            <person name="Gachenot M."/>
            <person name="Rodriguez F."/>
            <person name="Garrido J.L."/>
        </authorList>
    </citation>
    <scope>NUCLEOTIDE SEQUENCE [LARGE SCALE GENOMIC DNA]</scope>
    <source>
        <strain evidence="2 3">RCC1774</strain>
    </source>
</reference>
<keyword evidence="3" id="KW-1185">Reference proteome</keyword>
<comment type="caution">
    <text evidence="2">The sequence shown here is derived from an EMBL/GenBank/DDBJ whole genome shotgun (WGS) entry which is preliminary data.</text>
</comment>
<dbReference type="OrthoDB" id="3173068at2"/>
<evidence type="ECO:0000313" key="2">
    <source>
        <dbReference type="EMBL" id="PZD70662.1"/>
    </source>
</evidence>